<dbReference type="SUPFAM" id="SSF82771">
    <property type="entry name" value="GIY-YIG endonuclease"/>
    <property type="match status" value="1"/>
</dbReference>
<dbReference type="Gene3D" id="3.40.1440.10">
    <property type="entry name" value="GIY-YIG endonuclease"/>
    <property type="match status" value="1"/>
</dbReference>
<sequence length="81" mass="9675">MYHVYAISSTIKNYIYVGMTANLDDRLERHFKGLEKTTKAYQPFELIFTEIAETRVLARMREKYWKSGVGKEQLRLLRDNK</sequence>
<keyword evidence="3" id="KW-1185">Reference proteome</keyword>
<gene>
    <name evidence="2" type="ORF">BXY82_0649</name>
</gene>
<evidence type="ECO:0000313" key="2">
    <source>
        <dbReference type="EMBL" id="TDU43240.1"/>
    </source>
</evidence>
<dbReference type="RefSeq" id="WP_133756718.1">
    <property type="nucleotide sequence ID" value="NZ_SOBW01000007.1"/>
</dbReference>
<organism evidence="2 3">
    <name type="scientific">Gelidibacter sediminis</name>
    <dbReference type="NCBI Taxonomy" id="1608710"/>
    <lineage>
        <taxon>Bacteria</taxon>
        <taxon>Pseudomonadati</taxon>
        <taxon>Bacteroidota</taxon>
        <taxon>Flavobacteriia</taxon>
        <taxon>Flavobacteriales</taxon>
        <taxon>Flavobacteriaceae</taxon>
        <taxon>Gelidibacter</taxon>
    </lineage>
</organism>
<feature type="domain" description="GIY-YIG" evidence="1">
    <location>
        <begin position="1"/>
        <end position="78"/>
    </location>
</feature>
<evidence type="ECO:0000259" key="1">
    <source>
        <dbReference type="PROSITE" id="PS50164"/>
    </source>
</evidence>
<dbReference type="PROSITE" id="PS50164">
    <property type="entry name" value="GIY_YIG"/>
    <property type="match status" value="1"/>
</dbReference>
<comment type="caution">
    <text evidence="2">The sequence shown here is derived from an EMBL/GenBank/DDBJ whole genome shotgun (WGS) entry which is preliminary data.</text>
</comment>
<dbReference type="Pfam" id="PF01541">
    <property type="entry name" value="GIY-YIG"/>
    <property type="match status" value="1"/>
</dbReference>
<dbReference type="AlphaFoldDB" id="A0A4R7Q905"/>
<keyword evidence="2" id="KW-0540">Nuclease</keyword>
<dbReference type="OrthoDB" id="1495241at2"/>
<accession>A0A4R7Q905</accession>
<name>A0A4R7Q905_9FLAO</name>
<proteinExistence type="predicted"/>
<dbReference type="Proteomes" id="UP000294689">
    <property type="component" value="Unassembled WGS sequence"/>
</dbReference>
<evidence type="ECO:0000313" key="3">
    <source>
        <dbReference type="Proteomes" id="UP000294689"/>
    </source>
</evidence>
<dbReference type="EMBL" id="SOBW01000007">
    <property type="protein sequence ID" value="TDU43240.1"/>
    <property type="molecule type" value="Genomic_DNA"/>
</dbReference>
<dbReference type="InterPro" id="IPR000305">
    <property type="entry name" value="GIY-YIG_endonuc"/>
</dbReference>
<dbReference type="InterPro" id="IPR035901">
    <property type="entry name" value="GIY-YIG_endonuc_sf"/>
</dbReference>
<keyword evidence="2" id="KW-0378">Hydrolase</keyword>
<dbReference type="CDD" id="cd10449">
    <property type="entry name" value="GIY-YIG_SLX1_like"/>
    <property type="match status" value="1"/>
</dbReference>
<protein>
    <submittedName>
        <fullName evidence="2">Putative endonuclease</fullName>
    </submittedName>
</protein>
<keyword evidence="2" id="KW-0255">Endonuclease</keyword>
<dbReference type="GO" id="GO:0004519">
    <property type="term" value="F:endonuclease activity"/>
    <property type="evidence" value="ECO:0007669"/>
    <property type="project" value="UniProtKB-KW"/>
</dbReference>
<reference evidence="2 3" key="1">
    <citation type="submission" date="2019-03" db="EMBL/GenBank/DDBJ databases">
        <title>Genomic Encyclopedia of Archaeal and Bacterial Type Strains, Phase II (KMG-II): from individual species to whole genera.</title>
        <authorList>
            <person name="Goeker M."/>
        </authorList>
    </citation>
    <scope>NUCLEOTIDE SEQUENCE [LARGE SCALE GENOMIC DNA]</scope>
    <source>
        <strain evidence="2 3">DSM 28135</strain>
    </source>
</reference>